<keyword evidence="2" id="KW-1185">Reference proteome</keyword>
<evidence type="ECO:0000313" key="1">
    <source>
        <dbReference type="EMBL" id="KII73366.1"/>
    </source>
</evidence>
<protein>
    <submittedName>
        <fullName evidence="1">Uncharacterized protein</fullName>
    </submittedName>
</protein>
<evidence type="ECO:0000313" key="2">
    <source>
        <dbReference type="Proteomes" id="UP000031668"/>
    </source>
</evidence>
<gene>
    <name evidence="1" type="ORF">RF11_02354</name>
</gene>
<accession>A0A0C2N170</accession>
<dbReference type="AlphaFoldDB" id="A0A0C2N170"/>
<sequence>MEKGLESQPPLLGSGLCFYQYITTLNWIYNNQSQDSGTQENQKIMKEANKTILVTYDQAEMNQKIIKNVESNVLIMSFELTDMNLVVFGLIVMDLIELSNDLKLIKTNA</sequence>
<comment type="caution">
    <text evidence="1">The sequence shown here is derived from an EMBL/GenBank/DDBJ whole genome shotgun (WGS) entry which is preliminary data.</text>
</comment>
<dbReference type="Proteomes" id="UP000031668">
    <property type="component" value="Unassembled WGS sequence"/>
</dbReference>
<dbReference type="EMBL" id="JWZT01000877">
    <property type="protein sequence ID" value="KII73366.1"/>
    <property type="molecule type" value="Genomic_DNA"/>
</dbReference>
<reference evidence="1 2" key="1">
    <citation type="journal article" date="2014" name="Genome Biol. Evol.">
        <title>The genome of the myxosporean Thelohanellus kitauei shows adaptations to nutrient acquisition within its fish host.</title>
        <authorList>
            <person name="Yang Y."/>
            <person name="Xiong J."/>
            <person name="Zhou Z."/>
            <person name="Huo F."/>
            <person name="Miao W."/>
            <person name="Ran C."/>
            <person name="Liu Y."/>
            <person name="Zhang J."/>
            <person name="Feng J."/>
            <person name="Wang M."/>
            <person name="Wang M."/>
            <person name="Wang L."/>
            <person name="Yao B."/>
        </authorList>
    </citation>
    <scope>NUCLEOTIDE SEQUENCE [LARGE SCALE GENOMIC DNA]</scope>
    <source>
        <strain evidence="1">Wuqing</strain>
    </source>
</reference>
<organism evidence="1 2">
    <name type="scientific">Thelohanellus kitauei</name>
    <name type="common">Myxosporean</name>
    <dbReference type="NCBI Taxonomy" id="669202"/>
    <lineage>
        <taxon>Eukaryota</taxon>
        <taxon>Metazoa</taxon>
        <taxon>Cnidaria</taxon>
        <taxon>Myxozoa</taxon>
        <taxon>Myxosporea</taxon>
        <taxon>Bivalvulida</taxon>
        <taxon>Platysporina</taxon>
        <taxon>Myxobolidae</taxon>
        <taxon>Thelohanellus</taxon>
    </lineage>
</organism>
<proteinExistence type="predicted"/>
<name>A0A0C2N170_THEKT</name>